<keyword evidence="2" id="KW-0560">Oxidoreductase</keyword>
<reference evidence="5" key="1">
    <citation type="journal article" date="2019" name="Int. J. Syst. Evol. Microbiol.">
        <title>The Global Catalogue of Microorganisms (GCM) 10K type strain sequencing project: providing services to taxonomists for standard genome sequencing and annotation.</title>
        <authorList>
            <consortium name="The Broad Institute Genomics Platform"/>
            <consortium name="The Broad Institute Genome Sequencing Center for Infectious Disease"/>
            <person name="Wu L."/>
            <person name="Ma J."/>
        </authorList>
    </citation>
    <scope>NUCLEOTIDE SEQUENCE [LARGE SCALE GENOMIC DNA]</scope>
    <source>
        <strain evidence="5">JCM 11813</strain>
    </source>
</reference>
<dbReference type="InterPro" id="IPR027477">
    <property type="entry name" value="Succ_DH/fumarate_Rdtase_cat_sf"/>
</dbReference>
<feature type="domain" description="FAD-dependent oxidoreductase 2 FAD-binding" evidence="3">
    <location>
        <begin position="4"/>
        <end position="530"/>
    </location>
</feature>
<evidence type="ECO:0000259" key="3">
    <source>
        <dbReference type="Pfam" id="PF00890"/>
    </source>
</evidence>
<organism evidence="4 5">
    <name type="scientific">Nocardioides aquiterrae</name>
    <dbReference type="NCBI Taxonomy" id="203799"/>
    <lineage>
        <taxon>Bacteria</taxon>
        <taxon>Bacillati</taxon>
        <taxon>Actinomycetota</taxon>
        <taxon>Actinomycetes</taxon>
        <taxon>Propionibacteriales</taxon>
        <taxon>Nocardioidaceae</taxon>
        <taxon>Nocardioides</taxon>
    </lineage>
</organism>
<dbReference type="InterPro" id="IPR003953">
    <property type="entry name" value="FAD-dep_OxRdtase_2_FAD-bd"/>
</dbReference>
<dbReference type="RefSeq" id="WP_343909231.1">
    <property type="nucleotide sequence ID" value="NZ_BAAAJE010000023.1"/>
</dbReference>
<comment type="caution">
    <text evidence="4">The sequence shown here is derived from an EMBL/GenBank/DDBJ whole genome shotgun (WGS) entry which is preliminary data.</text>
</comment>
<dbReference type="Proteomes" id="UP001499979">
    <property type="component" value="Unassembled WGS sequence"/>
</dbReference>
<evidence type="ECO:0000313" key="5">
    <source>
        <dbReference type="Proteomes" id="UP001499979"/>
    </source>
</evidence>
<dbReference type="InterPro" id="IPR036188">
    <property type="entry name" value="FAD/NAD-bd_sf"/>
</dbReference>
<accession>A0ABP4FAX0</accession>
<dbReference type="PANTHER" id="PTHR43260:SF1">
    <property type="entry name" value="KSDD-LIKE STEROID DEHYDROGENASE RV0785"/>
    <property type="match status" value="1"/>
</dbReference>
<dbReference type="InterPro" id="IPR014614">
    <property type="entry name" value="KsdD_DH"/>
</dbReference>
<gene>
    <name evidence="4" type="ORF">GCM10009606_38350</name>
</gene>
<protein>
    <submittedName>
        <fullName evidence="4">FAD-binding dehydrogenase</fullName>
    </submittedName>
</protein>
<dbReference type="NCBIfam" id="NF009472">
    <property type="entry name" value="PRK12834.1"/>
    <property type="match status" value="1"/>
</dbReference>
<dbReference type="Pfam" id="PF00890">
    <property type="entry name" value="FAD_binding_2"/>
    <property type="match status" value="1"/>
</dbReference>
<keyword evidence="5" id="KW-1185">Reference proteome</keyword>
<dbReference type="Gene3D" id="3.90.700.10">
    <property type="entry name" value="Succinate dehydrogenase/fumarate reductase flavoprotein, catalytic domain"/>
    <property type="match status" value="1"/>
</dbReference>
<dbReference type="PANTHER" id="PTHR43260">
    <property type="entry name" value="3-KETOSTEROID-DELTA-1-DEHYDROGENASE"/>
    <property type="match status" value="1"/>
</dbReference>
<evidence type="ECO:0000256" key="1">
    <source>
        <dbReference type="ARBA" id="ARBA00022630"/>
    </source>
</evidence>
<dbReference type="PIRSF" id="PIRSF036654">
    <property type="entry name" value="UCP036654"/>
    <property type="match status" value="1"/>
</dbReference>
<dbReference type="EMBL" id="BAAAJE010000023">
    <property type="protein sequence ID" value="GAA1156653.1"/>
    <property type="molecule type" value="Genomic_DNA"/>
</dbReference>
<dbReference type="SUPFAM" id="SSF51905">
    <property type="entry name" value="FAD/NAD(P)-binding domain"/>
    <property type="match status" value="1"/>
</dbReference>
<evidence type="ECO:0000256" key="2">
    <source>
        <dbReference type="ARBA" id="ARBA00023002"/>
    </source>
</evidence>
<keyword evidence="1" id="KW-0285">Flavoprotein</keyword>
<evidence type="ECO:0000313" key="4">
    <source>
        <dbReference type="EMBL" id="GAA1156653.1"/>
    </source>
</evidence>
<sequence>METDVIVVGAGLAGLTAAAEVADAGKRVVLLDQEPEQSLGGQAFWSLGGLFLVDSPEQRRMGIKDSRELAMQDWLGSAQFDREEDRWPRRWAEAYVDFAAGEKRAWLREMGHRVFPIVGWAERGDGRADGHGNSVPRFHLTWGTGPGVVAPFERRCREHASAGRLRFAFRHRVDDLVVERGTVVGVRGKVLEPSSVERGKASSRAEVADFELRGQAVIVTSGGIGGNHDLVRKTWPKRLGTPPRTMVAGVPAHVDGRMLGITETAGARLINPDRMWHYVEGVRNWDPIWDNHGIRILPGPSSLWLDATGKRLPAPNFPGFDTLGTLTHLRTTGYDYSWFVLTQKIIEKEFALSGSEQNPDLTGKDVKLLLSRVKSGAPGPIEAFKRHGEDFVVADTLTELVRGMNRIGDEPLIVEAELRDLIEQRDREIDNDFSKDAQITAIHAARKYRGDKLIRVATPHKLLDPKAGPLIAVRLNILTRKTLGGLETDLSGRCLTSSGEPLPGLYAAGEVNGFGGGGMMGYNALEGTFLGGCLFSGRTAGRAAARAL</sequence>
<dbReference type="Gene3D" id="3.50.50.60">
    <property type="entry name" value="FAD/NAD(P)-binding domain"/>
    <property type="match status" value="1"/>
</dbReference>
<proteinExistence type="predicted"/>
<name>A0ABP4FAX0_9ACTN</name>